<gene>
    <name evidence="3" type="ORF">RFI_09536</name>
</gene>
<evidence type="ECO:0000313" key="3">
    <source>
        <dbReference type="EMBL" id="ETO27595.1"/>
    </source>
</evidence>
<proteinExistence type="predicted"/>
<feature type="region of interest" description="Disordered" evidence="1">
    <location>
        <begin position="123"/>
        <end position="151"/>
    </location>
</feature>
<keyword evidence="4" id="KW-1185">Reference proteome</keyword>
<dbReference type="Proteomes" id="UP000023152">
    <property type="component" value="Unassembled WGS sequence"/>
</dbReference>
<keyword evidence="3" id="KW-0675">Receptor</keyword>
<evidence type="ECO:0000256" key="2">
    <source>
        <dbReference type="SAM" id="Phobius"/>
    </source>
</evidence>
<dbReference type="OrthoDB" id="10009287at2759"/>
<feature type="compositionally biased region" description="Basic residues" evidence="1">
    <location>
        <begin position="123"/>
        <end position="138"/>
    </location>
</feature>
<comment type="caution">
    <text evidence="3">The sequence shown here is derived from an EMBL/GenBank/DDBJ whole genome shotgun (WGS) entry which is preliminary data.</text>
</comment>
<dbReference type="AlphaFoldDB" id="X6NMV4"/>
<keyword evidence="2" id="KW-1133">Transmembrane helix</keyword>
<feature type="transmembrane region" description="Helical" evidence="2">
    <location>
        <begin position="70"/>
        <end position="91"/>
    </location>
</feature>
<dbReference type="Pfam" id="PF03134">
    <property type="entry name" value="TB2_DP1_HVA22"/>
    <property type="match status" value="1"/>
</dbReference>
<sequence length="223" mass="25483">MQKHFKKLTVLSGSTASVFPFFLFKKFDLETILTMSLNVDELKKSLHSLERALCEVPFLEKLQDQLGVSVLYLVTGVLVTLGILLYVFCGFNSIALSNCNKCANDNILFFLLGLRVPDKIAKGRKKGRSESKRNKHTIKNNEEKPSLSHINDNNNMSNNISQLVAYLYPAWASLKTIRHYSRKDDKKDDSKLWLTYWVIFGFFAGASLKSKFLKKSPLYMIDN</sequence>
<name>X6NMV4_RETFI</name>
<accession>X6NMV4</accession>
<protein>
    <submittedName>
        <fullName evidence="3">Receptor accessory protein-like protein</fullName>
    </submittedName>
</protein>
<evidence type="ECO:0000256" key="1">
    <source>
        <dbReference type="SAM" id="MobiDB-lite"/>
    </source>
</evidence>
<keyword evidence="2" id="KW-0472">Membrane</keyword>
<dbReference type="EMBL" id="ASPP01007153">
    <property type="protein sequence ID" value="ETO27595.1"/>
    <property type="molecule type" value="Genomic_DNA"/>
</dbReference>
<keyword evidence="2" id="KW-0812">Transmembrane</keyword>
<evidence type="ECO:0000313" key="4">
    <source>
        <dbReference type="Proteomes" id="UP000023152"/>
    </source>
</evidence>
<feature type="transmembrane region" description="Helical" evidence="2">
    <location>
        <begin position="192"/>
        <end position="208"/>
    </location>
</feature>
<dbReference type="InterPro" id="IPR004345">
    <property type="entry name" value="TB2_DP1_HVA22"/>
</dbReference>
<reference evidence="3 4" key="1">
    <citation type="journal article" date="2013" name="Curr. Biol.">
        <title>The Genome of the Foraminiferan Reticulomyxa filosa.</title>
        <authorList>
            <person name="Glockner G."/>
            <person name="Hulsmann N."/>
            <person name="Schleicher M."/>
            <person name="Noegel A.A."/>
            <person name="Eichinger L."/>
            <person name="Gallinger C."/>
            <person name="Pawlowski J."/>
            <person name="Sierra R."/>
            <person name="Euteneuer U."/>
            <person name="Pillet L."/>
            <person name="Moustafa A."/>
            <person name="Platzer M."/>
            <person name="Groth M."/>
            <person name="Szafranski K."/>
            <person name="Schliwa M."/>
        </authorList>
    </citation>
    <scope>NUCLEOTIDE SEQUENCE [LARGE SCALE GENOMIC DNA]</scope>
</reference>
<organism evidence="3 4">
    <name type="scientific">Reticulomyxa filosa</name>
    <dbReference type="NCBI Taxonomy" id="46433"/>
    <lineage>
        <taxon>Eukaryota</taxon>
        <taxon>Sar</taxon>
        <taxon>Rhizaria</taxon>
        <taxon>Retaria</taxon>
        <taxon>Foraminifera</taxon>
        <taxon>Monothalamids</taxon>
        <taxon>Reticulomyxidae</taxon>
        <taxon>Reticulomyxa</taxon>
    </lineage>
</organism>